<proteinExistence type="predicted"/>
<dbReference type="AlphaFoldDB" id="A0A4W2GQS5"/>
<evidence type="ECO:0000313" key="1">
    <source>
        <dbReference type="Ensembl" id="ENSBIXP00005021385.1"/>
    </source>
</evidence>
<dbReference type="GeneTree" id="ENSGT00910000146794"/>
<reference evidence="1 2" key="1">
    <citation type="submission" date="2018-11" db="EMBL/GenBank/DDBJ databases">
        <title>Haplotype-resolved cattle genomes.</title>
        <authorList>
            <person name="Low W.Y."/>
            <person name="Tearle R."/>
            <person name="Bickhart D.M."/>
            <person name="Rosen B.D."/>
            <person name="Koren S."/>
            <person name="Rhie A."/>
            <person name="Hiendleder S."/>
            <person name="Phillippy A.M."/>
            <person name="Smith T.P.L."/>
            <person name="Williams J.L."/>
        </authorList>
    </citation>
    <scope>NUCLEOTIDE SEQUENCE [LARGE SCALE GENOMIC DNA]</scope>
</reference>
<protein>
    <submittedName>
        <fullName evidence="1">Uncharacterized protein</fullName>
    </submittedName>
</protein>
<dbReference type="Proteomes" id="UP000429181">
    <property type="component" value="Chromosome 18"/>
</dbReference>
<sequence length="164" mass="17878">MPSSHLILYHPLLLLPPIPPSLIAESLRRRRLLRFLTHPRTPSCPREFPRIGGQRLLCSGLPVGSPEQKRGDDGGYVAGCPGTGAGRPAGAAGLAPPRVGENARWPPTGRHYFLLLSPDPLETSLEFPIQLHWSGGVYKRGPKPRRALCRASASPGEQLYFQPP</sequence>
<accession>A0A4W2GQS5</accession>
<reference evidence="1" key="2">
    <citation type="submission" date="2025-08" db="UniProtKB">
        <authorList>
            <consortium name="Ensembl"/>
        </authorList>
    </citation>
    <scope>IDENTIFICATION</scope>
</reference>
<name>A0A4W2GQS5_BOBOX</name>
<evidence type="ECO:0000313" key="2">
    <source>
        <dbReference type="Proteomes" id="UP000429181"/>
    </source>
</evidence>
<dbReference type="Ensembl" id="ENSBIXT00005035205.1">
    <property type="protein sequence ID" value="ENSBIXP00005021385.1"/>
    <property type="gene ID" value="ENSBIXG00005024371.1"/>
</dbReference>
<organism evidence="1 2">
    <name type="scientific">Bos indicus x Bos taurus</name>
    <name type="common">Hybrid cattle</name>
    <dbReference type="NCBI Taxonomy" id="30522"/>
    <lineage>
        <taxon>Eukaryota</taxon>
        <taxon>Metazoa</taxon>
        <taxon>Chordata</taxon>
        <taxon>Craniata</taxon>
        <taxon>Vertebrata</taxon>
        <taxon>Euteleostomi</taxon>
        <taxon>Mammalia</taxon>
        <taxon>Eutheria</taxon>
        <taxon>Laurasiatheria</taxon>
        <taxon>Artiodactyla</taxon>
        <taxon>Ruminantia</taxon>
        <taxon>Pecora</taxon>
        <taxon>Bovidae</taxon>
        <taxon>Bovinae</taxon>
        <taxon>Bos</taxon>
    </lineage>
</organism>